<dbReference type="SMR" id="G4YN70"/>
<dbReference type="GeneID" id="20644968"/>
<dbReference type="InParanoid" id="G4YN70"/>
<protein>
    <submittedName>
        <fullName evidence="1">Uncharacterized protein</fullName>
    </submittedName>
</protein>
<proteinExistence type="predicted"/>
<gene>
    <name evidence="1" type="ORF">PHYSODRAFT_323478</name>
</gene>
<dbReference type="RefSeq" id="XP_009517298.1">
    <property type="nucleotide sequence ID" value="XM_009519003.1"/>
</dbReference>
<organism evidence="1 2">
    <name type="scientific">Phytophthora sojae (strain P6497)</name>
    <name type="common">Soybean stem and root rot agent</name>
    <name type="synonym">Phytophthora megasperma f. sp. glycines</name>
    <dbReference type="NCBI Taxonomy" id="1094619"/>
    <lineage>
        <taxon>Eukaryota</taxon>
        <taxon>Sar</taxon>
        <taxon>Stramenopiles</taxon>
        <taxon>Oomycota</taxon>
        <taxon>Peronosporomycetes</taxon>
        <taxon>Peronosporales</taxon>
        <taxon>Peronosporaceae</taxon>
        <taxon>Phytophthora</taxon>
    </lineage>
</organism>
<dbReference type="AlphaFoldDB" id="G4YN70"/>
<dbReference type="EMBL" id="JH159151">
    <property type="protein sequence ID" value="EGZ30023.1"/>
    <property type="molecule type" value="Genomic_DNA"/>
</dbReference>
<keyword evidence="2" id="KW-1185">Reference proteome</keyword>
<name>G4YN70_PHYSP</name>
<accession>G4YN70</accession>
<evidence type="ECO:0000313" key="2">
    <source>
        <dbReference type="Proteomes" id="UP000002640"/>
    </source>
</evidence>
<reference evidence="1 2" key="1">
    <citation type="journal article" date="2006" name="Science">
        <title>Phytophthora genome sequences uncover evolutionary origins and mechanisms of pathogenesis.</title>
        <authorList>
            <person name="Tyler B.M."/>
            <person name="Tripathy S."/>
            <person name="Zhang X."/>
            <person name="Dehal P."/>
            <person name="Jiang R.H."/>
            <person name="Aerts A."/>
            <person name="Arredondo F.D."/>
            <person name="Baxter L."/>
            <person name="Bensasson D."/>
            <person name="Beynon J.L."/>
            <person name="Chapman J."/>
            <person name="Damasceno C.M."/>
            <person name="Dorrance A.E."/>
            <person name="Dou D."/>
            <person name="Dickerman A.W."/>
            <person name="Dubchak I.L."/>
            <person name="Garbelotto M."/>
            <person name="Gijzen M."/>
            <person name="Gordon S.G."/>
            <person name="Govers F."/>
            <person name="Grunwald N.J."/>
            <person name="Huang W."/>
            <person name="Ivors K.L."/>
            <person name="Jones R.W."/>
            <person name="Kamoun S."/>
            <person name="Krampis K."/>
            <person name="Lamour K.H."/>
            <person name="Lee M.K."/>
            <person name="McDonald W.H."/>
            <person name="Medina M."/>
            <person name="Meijer H.J."/>
            <person name="Nordberg E.K."/>
            <person name="Maclean D.J."/>
            <person name="Ospina-Giraldo M.D."/>
            <person name="Morris P.F."/>
            <person name="Phuntumart V."/>
            <person name="Putnam N.H."/>
            <person name="Rash S."/>
            <person name="Rose J.K."/>
            <person name="Sakihama Y."/>
            <person name="Salamov A.A."/>
            <person name="Savidor A."/>
            <person name="Scheuring C.F."/>
            <person name="Smith B.M."/>
            <person name="Sobral B.W."/>
            <person name="Terry A."/>
            <person name="Torto-Alalibo T.A."/>
            <person name="Win J."/>
            <person name="Xu Z."/>
            <person name="Zhang H."/>
            <person name="Grigoriev I.V."/>
            <person name="Rokhsar D.S."/>
            <person name="Boore J.L."/>
        </authorList>
    </citation>
    <scope>NUCLEOTIDE SEQUENCE [LARGE SCALE GENOMIC DNA]</scope>
    <source>
        <strain evidence="1 2">P6497</strain>
    </source>
</reference>
<dbReference type="KEGG" id="psoj:PHYSODRAFT_323478"/>
<dbReference type="Proteomes" id="UP000002640">
    <property type="component" value="Unassembled WGS sequence"/>
</dbReference>
<evidence type="ECO:0000313" key="1">
    <source>
        <dbReference type="EMBL" id="EGZ30023.1"/>
    </source>
</evidence>
<sequence>MGGGDVGAAFTTALARTGTTLTSKDLVEQYPSCPPPSSASKPIVLEQCKFFDLFDADPKEAREEMRKKRQEVRETHGDRYLRTILESNRHRPLRKNRCYDFRLTFGVWHARFG</sequence>